<dbReference type="Proteomes" id="UP001165243">
    <property type="component" value="Unassembled WGS sequence"/>
</dbReference>
<protein>
    <submittedName>
        <fullName evidence="1">Uncharacterized protein</fullName>
    </submittedName>
</protein>
<accession>A0AAV5PH34</accession>
<organism evidence="1 2">
    <name type="scientific">Lactobacillus delbrueckii subsp. bulgaricus</name>
    <dbReference type="NCBI Taxonomy" id="1585"/>
    <lineage>
        <taxon>Bacteria</taxon>
        <taxon>Bacillati</taxon>
        <taxon>Bacillota</taxon>
        <taxon>Bacilli</taxon>
        <taxon>Lactobacillales</taxon>
        <taxon>Lactobacillaceae</taxon>
        <taxon>Lactobacillus</taxon>
    </lineage>
</organism>
<proteinExistence type="predicted"/>
<gene>
    <name evidence="1" type="ORF">ME0900_11250</name>
</gene>
<sequence length="67" mass="7514">MIADPERFITEVTGHWDHDQFKTVRAMPDLDLVIQPTTADGRQAIYLHASTSHALGYCSRQHQPPAA</sequence>
<evidence type="ECO:0000313" key="2">
    <source>
        <dbReference type="Proteomes" id="UP001165243"/>
    </source>
</evidence>
<dbReference type="EMBL" id="BSWK01000014">
    <property type="protein sequence ID" value="GMB86752.1"/>
    <property type="molecule type" value="Genomic_DNA"/>
</dbReference>
<reference evidence="1" key="1">
    <citation type="submission" date="2023-04" db="EMBL/GenBank/DDBJ databases">
        <title>Draft genome sequences of Lactobacillus delbrueckii subsp. bulgaricus ME-900 and ME-901 with improved acid tolerance.</title>
        <authorList>
            <person name="Ishida T."/>
            <person name="Yamamoto E."/>
            <person name="Koizumi A."/>
            <person name="Fujiwara S."/>
            <person name="Makino S."/>
            <person name="Kano H."/>
            <person name="Kimura K."/>
        </authorList>
    </citation>
    <scope>NUCLEOTIDE SEQUENCE</scope>
    <source>
        <strain evidence="1">ME-900</strain>
    </source>
</reference>
<comment type="caution">
    <text evidence="1">The sequence shown here is derived from an EMBL/GenBank/DDBJ whole genome shotgun (WGS) entry which is preliminary data.</text>
</comment>
<name>A0AAV5PH34_LACDE</name>
<evidence type="ECO:0000313" key="1">
    <source>
        <dbReference type="EMBL" id="GMB86752.1"/>
    </source>
</evidence>
<dbReference type="AlphaFoldDB" id="A0AAV5PH34"/>